<proteinExistence type="predicted"/>
<keyword evidence="2" id="KW-1185">Reference proteome</keyword>
<evidence type="ECO:0000313" key="1">
    <source>
        <dbReference type="EMBL" id="KAG4304862.1"/>
    </source>
</evidence>
<evidence type="ECO:0000313" key="2">
    <source>
        <dbReference type="Proteomes" id="UP000768646"/>
    </source>
</evidence>
<gene>
    <name evidence="1" type="ORF">PORY_001537</name>
</gene>
<dbReference type="EMBL" id="JABTEG010000005">
    <property type="protein sequence ID" value="KAG4304862.1"/>
    <property type="molecule type" value="Genomic_DNA"/>
</dbReference>
<sequence>MSRATHSFVHNMHCMDNNCMGSCQSRLQQLPHTFPKAPSFSYSEKYNYGMYEKNSDDSMNYERFQMNYRPPDRNVPYLLLPARLSLVWVNKWTIALILIFIRLFFFMLSFKKDMNVVQDRMEDAYALMQYSANAVAATPRLMAIGTNKVIVLGVENSVRALNKVLLLTLIGFENIIFFFIEVITHTWTCLLELSVKGGINIIADVVEKITNFVNSALQSIEKDVVNGIQEVNNGLSSILHTIENTLKVLGKSVSLPPLTISSVNKLSNVTIPKNYDDELRKLQYKISLDPVKKVAKEAIAFPFARLRELINNTFSNYSFDISLLPSFKDRHRKILTRWFLSYIFHPSSLFVLGLGILGIISCGLQFILLSIMKKNISVSFSEIDIRPLIAENLQRTSSKWSSDVNSVLNETSTTMNNHLFGWVYQSTRHVNNTLNVFIDTTASSLKQIFGGTILYKPVLEVLNCMLLVKLRGIEKGLTWIYQNARISFPYVPDDILTSVDNSTSHHAFLNTSNGLSRRLYFLLRTLVDGYEKSIILETKISCAMVVFAKRPNIRGMGGGTHSHFPPRGGLRHVCEEDLYDCLSSKTRQCNADISKETVELSTNPTNTPFVINNNILHPTEPKFLRTECESNSDNIKKHHNGI</sequence>
<organism evidence="1 2">
    <name type="scientific">Pneumocystis oryctolagi</name>
    <dbReference type="NCBI Taxonomy" id="42067"/>
    <lineage>
        <taxon>Eukaryota</taxon>
        <taxon>Fungi</taxon>
        <taxon>Dikarya</taxon>
        <taxon>Ascomycota</taxon>
        <taxon>Taphrinomycotina</taxon>
        <taxon>Pneumocystomycetes</taxon>
        <taxon>Pneumocystaceae</taxon>
        <taxon>Pneumocystis</taxon>
    </lineage>
</organism>
<comment type="caution">
    <text evidence="1">The sequence shown here is derived from an EMBL/GenBank/DDBJ whole genome shotgun (WGS) entry which is preliminary data.</text>
</comment>
<reference evidence="1 2" key="1">
    <citation type="journal article" date="2021" name="Commun. Biol.">
        <title>Genomic insights into the host specific adaptation of the Pneumocystis genus.</title>
        <authorList>
            <person name="Cisse O.H."/>
            <person name="Ma L."/>
            <person name="Dekker J.P."/>
            <person name="Khil P.P."/>
            <person name="Youn J.-H."/>
            <person name="Brenchley J.M."/>
            <person name="Blair R."/>
            <person name="Pahar B."/>
            <person name="Chabe M."/>
            <person name="Van Rompay K.K.A."/>
            <person name="Keesler R."/>
            <person name="Sukura A."/>
            <person name="Hirsch V."/>
            <person name="Kutty G."/>
            <person name="Liu Y."/>
            <person name="Peng L."/>
            <person name="Chen J."/>
            <person name="Song J."/>
            <person name="Weissenbacher-Lang C."/>
            <person name="Xu J."/>
            <person name="Upham N.S."/>
            <person name="Stajich J.E."/>
            <person name="Cuomo C.A."/>
            <person name="Cushion M.T."/>
            <person name="Kovacs J.A."/>
        </authorList>
    </citation>
    <scope>NUCLEOTIDE SEQUENCE [LARGE SCALE GENOMIC DNA]</scope>
    <source>
        <strain evidence="1 2">RABM</strain>
    </source>
</reference>
<accession>A0ACB7CAV1</accession>
<dbReference type="Proteomes" id="UP000768646">
    <property type="component" value="Unassembled WGS sequence"/>
</dbReference>
<name>A0ACB7CAV1_9ASCO</name>
<protein>
    <submittedName>
        <fullName evidence="1">Uncharacterized protein</fullName>
    </submittedName>
</protein>